<evidence type="ECO:0000313" key="2">
    <source>
        <dbReference type="EMBL" id="EDX05048.1"/>
    </source>
</evidence>
<dbReference type="EMBL" id="CM000361">
    <property type="protein sequence ID" value="EDX05048.1"/>
    <property type="molecule type" value="Genomic_DNA"/>
</dbReference>
<dbReference type="Proteomes" id="UP000000304">
    <property type="component" value="Chromosome 2L"/>
</dbReference>
<dbReference type="HOGENOM" id="CLU_2624659_0_0_1"/>
<proteinExistence type="predicted"/>
<reference evidence="2 3" key="1">
    <citation type="journal article" date="2007" name="Nature">
        <title>Evolution of genes and genomes on the Drosophila phylogeny.</title>
        <authorList>
            <consortium name="Drosophila 12 Genomes Consortium"/>
            <person name="Clark A.G."/>
            <person name="Eisen M.B."/>
            <person name="Smith D.R."/>
            <person name="Bergman C.M."/>
            <person name="Oliver B."/>
            <person name="Markow T.A."/>
            <person name="Kaufman T.C."/>
            <person name="Kellis M."/>
            <person name="Gelbart W."/>
            <person name="Iyer V.N."/>
            <person name="Pollard D.A."/>
            <person name="Sackton T.B."/>
            <person name="Larracuente A.M."/>
            <person name="Singh N.D."/>
            <person name="Abad J.P."/>
            <person name="Abt D.N."/>
            <person name="Adryan B."/>
            <person name="Aguade M."/>
            <person name="Akashi H."/>
            <person name="Anderson W.W."/>
            <person name="Aquadro C.F."/>
            <person name="Ardell D.H."/>
            <person name="Arguello R."/>
            <person name="Artieri C.G."/>
            <person name="Barbash D.A."/>
            <person name="Barker D."/>
            <person name="Barsanti P."/>
            <person name="Batterham P."/>
            <person name="Batzoglou S."/>
            <person name="Begun D."/>
            <person name="Bhutkar A."/>
            <person name="Blanco E."/>
            <person name="Bosak S.A."/>
            <person name="Bradley R.K."/>
            <person name="Brand A.D."/>
            <person name="Brent M.R."/>
            <person name="Brooks A.N."/>
            <person name="Brown R.H."/>
            <person name="Butlin R.K."/>
            <person name="Caggese C."/>
            <person name="Calvi B.R."/>
            <person name="Bernardo de Carvalho A."/>
            <person name="Caspi A."/>
            <person name="Castrezana S."/>
            <person name="Celniker S.E."/>
            <person name="Chang J.L."/>
            <person name="Chapple C."/>
            <person name="Chatterji S."/>
            <person name="Chinwalla A."/>
            <person name="Civetta A."/>
            <person name="Clifton S.W."/>
            <person name="Comeron J.M."/>
            <person name="Costello J.C."/>
            <person name="Coyne J.A."/>
            <person name="Daub J."/>
            <person name="David R.G."/>
            <person name="Delcher A.L."/>
            <person name="Delehaunty K."/>
            <person name="Do C.B."/>
            <person name="Ebling H."/>
            <person name="Edwards K."/>
            <person name="Eickbush T."/>
            <person name="Evans J.D."/>
            <person name="Filipski A."/>
            <person name="Findeiss S."/>
            <person name="Freyhult E."/>
            <person name="Fulton L."/>
            <person name="Fulton R."/>
            <person name="Garcia A.C."/>
            <person name="Gardiner A."/>
            <person name="Garfield D.A."/>
            <person name="Garvin B.E."/>
            <person name="Gibson G."/>
            <person name="Gilbert D."/>
            <person name="Gnerre S."/>
            <person name="Godfrey J."/>
            <person name="Good R."/>
            <person name="Gotea V."/>
            <person name="Gravely B."/>
            <person name="Greenberg A.J."/>
            <person name="Griffiths-Jones S."/>
            <person name="Gross S."/>
            <person name="Guigo R."/>
            <person name="Gustafson E.A."/>
            <person name="Haerty W."/>
            <person name="Hahn M.W."/>
            <person name="Halligan D.L."/>
            <person name="Halpern A.L."/>
            <person name="Halter G.M."/>
            <person name="Han M.V."/>
            <person name="Heger A."/>
            <person name="Hillier L."/>
            <person name="Hinrichs A.S."/>
            <person name="Holmes I."/>
            <person name="Hoskins R.A."/>
            <person name="Hubisz M.J."/>
            <person name="Hultmark D."/>
            <person name="Huntley M.A."/>
            <person name="Jaffe D.B."/>
            <person name="Jagadeeshan S."/>
            <person name="Jeck W.R."/>
            <person name="Johnson J."/>
            <person name="Jones C.D."/>
            <person name="Jordan W.C."/>
            <person name="Karpen G.H."/>
            <person name="Kataoka E."/>
            <person name="Keightley P.D."/>
            <person name="Kheradpour P."/>
            <person name="Kirkness E.F."/>
            <person name="Koerich L.B."/>
            <person name="Kristiansen K."/>
            <person name="Kudrna D."/>
            <person name="Kulathinal R.J."/>
            <person name="Kumar S."/>
            <person name="Kwok R."/>
            <person name="Lander E."/>
            <person name="Langley C.H."/>
            <person name="Lapoint R."/>
            <person name="Lazzaro B.P."/>
            <person name="Lee S.J."/>
            <person name="Levesque L."/>
            <person name="Li R."/>
            <person name="Lin C.F."/>
            <person name="Lin M.F."/>
            <person name="Lindblad-Toh K."/>
            <person name="Llopart A."/>
            <person name="Long M."/>
            <person name="Low L."/>
            <person name="Lozovsky E."/>
            <person name="Lu J."/>
            <person name="Luo M."/>
            <person name="Machado C.A."/>
            <person name="Makalowski W."/>
            <person name="Marzo M."/>
            <person name="Matsuda M."/>
            <person name="Matzkin L."/>
            <person name="McAllister B."/>
            <person name="McBride C.S."/>
            <person name="McKernan B."/>
            <person name="McKernan K."/>
            <person name="Mendez-Lago M."/>
            <person name="Minx P."/>
            <person name="Mollenhauer M.U."/>
            <person name="Montooth K."/>
            <person name="Mount S.M."/>
            <person name="Mu X."/>
            <person name="Myers E."/>
            <person name="Negre B."/>
            <person name="Newfeld S."/>
            <person name="Nielsen R."/>
            <person name="Noor M.A."/>
            <person name="O'Grady P."/>
            <person name="Pachter L."/>
            <person name="Papaceit M."/>
            <person name="Parisi M.J."/>
            <person name="Parisi M."/>
            <person name="Parts L."/>
            <person name="Pedersen J.S."/>
            <person name="Pesole G."/>
            <person name="Phillippy A.M."/>
            <person name="Ponting C.P."/>
            <person name="Pop M."/>
            <person name="Porcelli D."/>
            <person name="Powell J.R."/>
            <person name="Prohaska S."/>
            <person name="Pruitt K."/>
            <person name="Puig M."/>
            <person name="Quesneville H."/>
            <person name="Ram K.R."/>
            <person name="Rand D."/>
            <person name="Rasmussen M.D."/>
            <person name="Reed L.K."/>
            <person name="Reenan R."/>
            <person name="Reily A."/>
            <person name="Remington K.A."/>
            <person name="Rieger T.T."/>
            <person name="Ritchie M.G."/>
            <person name="Robin C."/>
            <person name="Rogers Y.H."/>
            <person name="Rohde C."/>
            <person name="Rozas J."/>
            <person name="Rubenfield M.J."/>
            <person name="Ruiz A."/>
            <person name="Russo S."/>
            <person name="Salzberg S.L."/>
            <person name="Sanchez-Gracia A."/>
            <person name="Saranga D.J."/>
            <person name="Sato H."/>
            <person name="Schaeffer S.W."/>
            <person name="Schatz M.C."/>
            <person name="Schlenke T."/>
            <person name="Schwartz R."/>
            <person name="Segarra C."/>
            <person name="Singh R.S."/>
            <person name="Sirot L."/>
            <person name="Sirota M."/>
            <person name="Sisneros N.B."/>
            <person name="Smith C.D."/>
            <person name="Smith T.F."/>
            <person name="Spieth J."/>
            <person name="Stage D.E."/>
            <person name="Stark A."/>
            <person name="Stephan W."/>
            <person name="Strausberg R.L."/>
            <person name="Strempel S."/>
            <person name="Sturgill D."/>
            <person name="Sutton G."/>
            <person name="Sutton G.G."/>
            <person name="Tao W."/>
            <person name="Teichmann S."/>
            <person name="Tobari Y.N."/>
            <person name="Tomimura Y."/>
            <person name="Tsolas J.M."/>
            <person name="Valente V.L."/>
            <person name="Venter E."/>
            <person name="Venter J.C."/>
            <person name="Vicario S."/>
            <person name="Vieira F.G."/>
            <person name="Vilella A.J."/>
            <person name="Villasante A."/>
            <person name="Walenz B."/>
            <person name="Wang J."/>
            <person name="Wasserman M."/>
            <person name="Watts T."/>
            <person name="Wilson D."/>
            <person name="Wilson R.K."/>
            <person name="Wing R.A."/>
            <person name="Wolfner M.F."/>
            <person name="Wong A."/>
            <person name="Wong G.K."/>
            <person name="Wu C.I."/>
            <person name="Wu G."/>
            <person name="Yamamoto D."/>
            <person name="Yang H.P."/>
            <person name="Yang S.P."/>
            <person name="Yorke J.A."/>
            <person name="Yoshida K."/>
            <person name="Zdobnov E."/>
            <person name="Zhang P."/>
            <person name="Zhang Y."/>
            <person name="Zimin A.V."/>
            <person name="Baldwin J."/>
            <person name="Abdouelleil A."/>
            <person name="Abdulkadir J."/>
            <person name="Abebe A."/>
            <person name="Abera B."/>
            <person name="Abreu J."/>
            <person name="Acer S.C."/>
            <person name="Aftuck L."/>
            <person name="Alexander A."/>
            <person name="An P."/>
            <person name="Anderson E."/>
            <person name="Anderson S."/>
            <person name="Arachi H."/>
            <person name="Azer M."/>
            <person name="Bachantsang P."/>
            <person name="Barry A."/>
            <person name="Bayul T."/>
            <person name="Berlin A."/>
            <person name="Bessette D."/>
            <person name="Bloom T."/>
            <person name="Blye J."/>
            <person name="Boguslavskiy L."/>
            <person name="Bonnet C."/>
            <person name="Boukhgalter B."/>
            <person name="Bourzgui I."/>
            <person name="Brown A."/>
            <person name="Cahill P."/>
            <person name="Channer S."/>
            <person name="Cheshatsang Y."/>
            <person name="Chuda L."/>
            <person name="Citroen M."/>
            <person name="Collymore A."/>
            <person name="Cooke P."/>
            <person name="Costello M."/>
            <person name="D'Aco K."/>
            <person name="Daza R."/>
            <person name="De Haan G."/>
            <person name="DeGray S."/>
            <person name="DeMaso C."/>
            <person name="Dhargay N."/>
            <person name="Dooley K."/>
            <person name="Dooley E."/>
            <person name="Doricent M."/>
            <person name="Dorje P."/>
            <person name="Dorjee K."/>
            <person name="Dupes A."/>
            <person name="Elong R."/>
            <person name="Falk J."/>
            <person name="Farina A."/>
            <person name="Faro S."/>
            <person name="Ferguson D."/>
            <person name="Fisher S."/>
            <person name="Foley C.D."/>
            <person name="Franke A."/>
            <person name="Friedrich D."/>
            <person name="Gadbois L."/>
            <person name="Gearin G."/>
            <person name="Gearin C.R."/>
            <person name="Giannoukos G."/>
            <person name="Goode T."/>
            <person name="Graham J."/>
            <person name="Grandbois E."/>
            <person name="Grewal S."/>
            <person name="Gyaltsen K."/>
            <person name="Hafez N."/>
            <person name="Hagos B."/>
            <person name="Hall J."/>
            <person name="Henson C."/>
            <person name="Hollinger A."/>
            <person name="Honan T."/>
            <person name="Huard M.D."/>
            <person name="Hughes L."/>
            <person name="Hurhula B."/>
            <person name="Husby M.E."/>
            <person name="Kamat A."/>
            <person name="Kanga B."/>
            <person name="Kashin S."/>
            <person name="Khazanovich D."/>
            <person name="Kisner P."/>
            <person name="Lance K."/>
            <person name="Lara M."/>
            <person name="Lee W."/>
            <person name="Lennon N."/>
            <person name="Letendre F."/>
            <person name="LeVine R."/>
            <person name="Lipovsky A."/>
            <person name="Liu X."/>
            <person name="Liu J."/>
            <person name="Liu S."/>
            <person name="Lokyitsang T."/>
            <person name="Lokyitsang Y."/>
            <person name="Lubonja R."/>
            <person name="Lui A."/>
            <person name="MacDonald P."/>
            <person name="Magnisalis V."/>
            <person name="Maru K."/>
            <person name="Matthews C."/>
            <person name="McCusker W."/>
            <person name="McDonough S."/>
            <person name="Mehta T."/>
            <person name="Meldrim J."/>
            <person name="Meneus L."/>
            <person name="Mihai O."/>
            <person name="Mihalev A."/>
            <person name="Mihova T."/>
            <person name="Mittelman R."/>
            <person name="Mlenga V."/>
            <person name="Montmayeur A."/>
            <person name="Mulrain L."/>
            <person name="Navidi A."/>
            <person name="Naylor J."/>
            <person name="Negash T."/>
            <person name="Nguyen T."/>
            <person name="Nguyen N."/>
            <person name="Nicol R."/>
            <person name="Norbu C."/>
            <person name="Norbu N."/>
            <person name="Novod N."/>
            <person name="O'Neill B."/>
            <person name="Osman S."/>
            <person name="Markiewicz E."/>
            <person name="Oyono O.L."/>
            <person name="Patti C."/>
            <person name="Phunkhang P."/>
            <person name="Pierre F."/>
            <person name="Priest M."/>
            <person name="Raghuraman S."/>
            <person name="Rege F."/>
            <person name="Reyes R."/>
            <person name="Rise C."/>
            <person name="Rogov P."/>
            <person name="Ross K."/>
            <person name="Ryan E."/>
            <person name="Settipalli S."/>
            <person name="Shea T."/>
            <person name="Sherpa N."/>
            <person name="Shi L."/>
            <person name="Shih D."/>
            <person name="Sparrow T."/>
            <person name="Spaulding J."/>
            <person name="Stalker J."/>
            <person name="Stange-Thomann N."/>
            <person name="Stavropoulos S."/>
            <person name="Stone C."/>
            <person name="Strader C."/>
            <person name="Tesfaye S."/>
            <person name="Thomson T."/>
            <person name="Thoulutsang Y."/>
            <person name="Thoulutsang D."/>
            <person name="Topham K."/>
            <person name="Topping I."/>
            <person name="Tsamla T."/>
            <person name="Vassiliev H."/>
            <person name="Vo A."/>
            <person name="Wangchuk T."/>
            <person name="Wangdi T."/>
            <person name="Weiand M."/>
            <person name="Wilkinson J."/>
            <person name="Wilson A."/>
            <person name="Yadav S."/>
            <person name="Young G."/>
            <person name="Yu Q."/>
            <person name="Zembek L."/>
            <person name="Zhong D."/>
            <person name="Zimmer A."/>
            <person name="Zwirko Z."/>
            <person name="Jaffe D.B."/>
            <person name="Alvarez P."/>
            <person name="Brockman W."/>
            <person name="Butler J."/>
            <person name="Chin C."/>
            <person name="Gnerre S."/>
            <person name="Grabherr M."/>
            <person name="Kleber M."/>
            <person name="Mauceli E."/>
            <person name="MacCallum I."/>
        </authorList>
    </citation>
    <scope>NUCLEOTIDE SEQUENCE [LARGE SCALE GENOMIC DNA]</scope>
    <source>
        <strain evidence="3">white501</strain>
    </source>
</reference>
<sequence>MAATRISHHPTQATHSKRQQPTANSQHQCQRQAAEQDADVFADGSADVSADKATAATSDRRKKRVTHQVSWAKKDEAG</sequence>
<protein>
    <submittedName>
        <fullName evidence="2">GD23967</fullName>
    </submittedName>
</protein>
<organism evidence="2 3">
    <name type="scientific">Drosophila simulans</name>
    <name type="common">Fruit fly</name>
    <dbReference type="NCBI Taxonomy" id="7240"/>
    <lineage>
        <taxon>Eukaryota</taxon>
        <taxon>Metazoa</taxon>
        <taxon>Ecdysozoa</taxon>
        <taxon>Arthropoda</taxon>
        <taxon>Hexapoda</taxon>
        <taxon>Insecta</taxon>
        <taxon>Pterygota</taxon>
        <taxon>Neoptera</taxon>
        <taxon>Endopterygota</taxon>
        <taxon>Diptera</taxon>
        <taxon>Brachycera</taxon>
        <taxon>Muscomorpha</taxon>
        <taxon>Ephydroidea</taxon>
        <taxon>Drosophilidae</taxon>
        <taxon>Drosophila</taxon>
        <taxon>Sophophora</taxon>
    </lineage>
</organism>
<dbReference type="OMA" id="EAGWSSH"/>
<name>B4Q5K4_DROSI</name>
<evidence type="ECO:0000313" key="3">
    <source>
        <dbReference type="Proteomes" id="UP000000304"/>
    </source>
</evidence>
<dbReference type="PhylomeDB" id="B4Q5K4"/>
<gene>
    <name evidence="2" type="primary">Dsim\GD23967</name>
    <name evidence="2" type="ORF">Dsim_GD23967</name>
</gene>
<dbReference type="AlphaFoldDB" id="B4Q5K4"/>
<feature type="region of interest" description="Disordered" evidence="1">
    <location>
        <begin position="1"/>
        <end position="78"/>
    </location>
</feature>
<feature type="compositionally biased region" description="Polar residues" evidence="1">
    <location>
        <begin position="9"/>
        <end position="33"/>
    </location>
</feature>
<accession>B4Q5K4</accession>
<keyword evidence="3" id="KW-1185">Reference proteome</keyword>
<evidence type="ECO:0000256" key="1">
    <source>
        <dbReference type="SAM" id="MobiDB-lite"/>
    </source>
</evidence>